<comment type="function">
    <text evidence="6">Ligates lysine onto the cytidine present at position 34 of the AUA codon-specific tRNA(Ile) that contains the anticodon CAU, in an ATP-dependent manner. Cytidine is converted to lysidine, thus changing the amino acid specificity of the tRNA from methionine to isoleucine.</text>
</comment>
<sequence>MRRLSPPATDAAHFDAELTRLRGRPWAADERIAIAVSGGPDSLGLLLLAHAALGTRTVALTVDHGLRADAAAEAAMVADVCAARGIDHVTLRWEGAKPAANLQAAAREARYALMRDWCAAHGVNWLATAHHRDDVAETLLMRLARGAGLAGLIGPRPHRDLGQGVTLLRPLLGATHAELVALVAATGLQAVDDPANHAPRFDRTGARALLAATPWLDPDRLARSAQHLAQAETALGWAAGLAWNSRVEVEGDVLWLDVAGLPDEITRRVLLRALRTLSPDATPRGPDIERLMAACAAGHAATLAGVQVRGGPRWRLRRLA</sequence>
<dbReference type="GO" id="GO:0005737">
    <property type="term" value="C:cytoplasm"/>
    <property type="evidence" value="ECO:0007669"/>
    <property type="project" value="UniProtKB-SubCell"/>
</dbReference>
<evidence type="ECO:0000256" key="2">
    <source>
        <dbReference type="ARBA" id="ARBA00022694"/>
    </source>
</evidence>
<dbReference type="InterPro" id="IPR012795">
    <property type="entry name" value="tRNA_Ile_lys_synt_N"/>
</dbReference>
<dbReference type="EC" id="6.3.4.19" evidence="6"/>
<keyword evidence="2 6" id="KW-0819">tRNA processing</keyword>
<dbReference type="OrthoDB" id="9807403at2"/>
<accession>A0A4Y9EKR9</accession>
<keyword evidence="9" id="KW-1185">Reference proteome</keyword>
<dbReference type="EMBL" id="SIHO01000003">
    <property type="protein sequence ID" value="TFU01363.1"/>
    <property type="molecule type" value="Genomic_DNA"/>
</dbReference>
<keyword evidence="1 6" id="KW-0436">Ligase</keyword>
<keyword evidence="3 6" id="KW-0547">Nucleotide-binding</keyword>
<dbReference type="CDD" id="cd01992">
    <property type="entry name" value="TilS_N"/>
    <property type="match status" value="1"/>
</dbReference>
<dbReference type="InterPro" id="IPR014729">
    <property type="entry name" value="Rossmann-like_a/b/a_fold"/>
</dbReference>
<evidence type="ECO:0000256" key="6">
    <source>
        <dbReference type="HAMAP-Rule" id="MF_01161"/>
    </source>
</evidence>
<comment type="subcellular location">
    <subcellularLocation>
        <location evidence="6">Cytoplasm</location>
    </subcellularLocation>
</comment>
<dbReference type="SUPFAM" id="SSF52402">
    <property type="entry name" value="Adenine nucleotide alpha hydrolases-like"/>
    <property type="match status" value="1"/>
</dbReference>
<comment type="caution">
    <text evidence="8">The sequence shown here is derived from an EMBL/GenBank/DDBJ whole genome shotgun (WGS) entry which is preliminary data.</text>
</comment>
<dbReference type="GO" id="GO:0005524">
    <property type="term" value="F:ATP binding"/>
    <property type="evidence" value="ECO:0007669"/>
    <property type="project" value="UniProtKB-UniRule"/>
</dbReference>
<dbReference type="InterPro" id="IPR011063">
    <property type="entry name" value="TilS/TtcA_N"/>
</dbReference>
<comment type="catalytic activity">
    <reaction evidence="5 6">
        <text>cytidine(34) in tRNA(Ile2) + L-lysine + ATP = lysidine(34) in tRNA(Ile2) + AMP + diphosphate + H(+)</text>
        <dbReference type="Rhea" id="RHEA:43744"/>
        <dbReference type="Rhea" id="RHEA-COMP:10625"/>
        <dbReference type="Rhea" id="RHEA-COMP:10670"/>
        <dbReference type="ChEBI" id="CHEBI:15378"/>
        <dbReference type="ChEBI" id="CHEBI:30616"/>
        <dbReference type="ChEBI" id="CHEBI:32551"/>
        <dbReference type="ChEBI" id="CHEBI:33019"/>
        <dbReference type="ChEBI" id="CHEBI:82748"/>
        <dbReference type="ChEBI" id="CHEBI:83665"/>
        <dbReference type="ChEBI" id="CHEBI:456215"/>
        <dbReference type="EC" id="6.3.4.19"/>
    </reaction>
</comment>
<protein>
    <recommendedName>
        <fullName evidence="6">tRNA(Ile)-lysidine synthase</fullName>
        <ecNumber evidence="6">6.3.4.19</ecNumber>
    </recommendedName>
    <alternativeName>
        <fullName evidence="6">tRNA(Ile)-2-lysyl-cytidine synthase</fullName>
    </alternativeName>
    <alternativeName>
        <fullName evidence="6">tRNA(Ile)-lysidine synthetase</fullName>
    </alternativeName>
</protein>
<dbReference type="Pfam" id="PF01171">
    <property type="entry name" value="ATP_bind_3"/>
    <property type="match status" value="1"/>
</dbReference>
<feature type="domain" description="tRNA(Ile)-lysidine/2-thiocytidine synthase N-terminal" evidence="7">
    <location>
        <begin position="32"/>
        <end position="207"/>
    </location>
</feature>
<evidence type="ECO:0000256" key="1">
    <source>
        <dbReference type="ARBA" id="ARBA00022598"/>
    </source>
</evidence>
<keyword evidence="6" id="KW-0963">Cytoplasm</keyword>
<dbReference type="Gene3D" id="3.40.50.620">
    <property type="entry name" value="HUPs"/>
    <property type="match status" value="1"/>
</dbReference>
<proteinExistence type="inferred from homology"/>
<evidence type="ECO:0000256" key="5">
    <source>
        <dbReference type="ARBA" id="ARBA00048539"/>
    </source>
</evidence>
<dbReference type="NCBIfam" id="TIGR02432">
    <property type="entry name" value="lysidine_TilS_N"/>
    <property type="match status" value="1"/>
</dbReference>
<dbReference type="PANTHER" id="PTHR43033">
    <property type="entry name" value="TRNA(ILE)-LYSIDINE SYNTHASE-RELATED"/>
    <property type="match status" value="1"/>
</dbReference>
<evidence type="ECO:0000256" key="3">
    <source>
        <dbReference type="ARBA" id="ARBA00022741"/>
    </source>
</evidence>
<feature type="binding site" evidence="6">
    <location>
        <begin position="37"/>
        <end position="42"/>
    </location>
    <ligand>
        <name>ATP</name>
        <dbReference type="ChEBI" id="CHEBI:30616"/>
    </ligand>
</feature>
<dbReference type="GO" id="GO:0032267">
    <property type="term" value="F:tRNA(Ile)-lysidine synthase activity"/>
    <property type="evidence" value="ECO:0007669"/>
    <property type="project" value="UniProtKB-EC"/>
</dbReference>
<dbReference type="GO" id="GO:0006400">
    <property type="term" value="P:tRNA modification"/>
    <property type="evidence" value="ECO:0007669"/>
    <property type="project" value="UniProtKB-UniRule"/>
</dbReference>
<evidence type="ECO:0000256" key="4">
    <source>
        <dbReference type="ARBA" id="ARBA00022840"/>
    </source>
</evidence>
<evidence type="ECO:0000313" key="8">
    <source>
        <dbReference type="EMBL" id="TFU01363.1"/>
    </source>
</evidence>
<dbReference type="HAMAP" id="MF_01161">
    <property type="entry name" value="tRNA_Ile_lys_synt"/>
    <property type="match status" value="1"/>
</dbReference>
<gene>
    <name evidence="6 8" type="primary">tilS</name>
    <name evidence="8" type="ORF">EUV02_13825</name>
</gene>
<evidence type="ECO:0000313" key="9">
    <source>
        <dbReference type="Proteomes" id="UP000297737"/>
    </source>
</evidence>
<dbReference type="AlphaFoldDB" id="A0A4Y9EKR9"/>
<reference evidence="8 9" key="1">
    <citation type="submission" date="2019-02" db="EMBL/GenBank/DDBJ databases">
        <title>Polymorphobacter sp. isolated from the lake at the Tibet of China.</title>
        <authorList>
            <person name="Li A."/>
        </authorList>
    </citation>
    <scope>NUCLEOTIDE SEQUENCE [LARGE SCALE GENOMIC DNA]</scope>
    <source>
        <strain evidence="8 9">DJ1R-1</strain>
    </source>
</reference>
<dbReference type="PANTHER" id="PTHR43033:SF5">
    <property type="entry name" value="TRNA(ILE)-LYSIDINE SYNTHETASE"/>
    <property type="match status" value="1"/>
</dbReference>
<comment type="similarity">
    <text evidence="6">Belongs to the tRNA(Ile)-lysidine synthase family.</text>
</comment>
<keyword evidence="4 6" id="KW-0067">ATP-binding</keyword>
<dbReference type="Proteomes" id="UP000297737">
    <property type="component" value="Unassembled WGS sequence"/>
</dbReference>
<organism evidence="8 9">
    <name type="scientific">Glacieibacterium arshaanense</name>
    <dbReference type="NCBI Taxonomy" id="2511025"/>
    <lineage>
        <taxon>Bacteria</taxon>
        <taxon>Pseudomonadati</taxon>
        <taxon>Pseudomonadota</taxon>
        <taxon>Alphaproteobacteria</taxon>
        <taxon>Sphingomonadales</taxon>
        <taxon>Sphingosinicellaceae</taxon>
        <taxon>Glacieibacterium</taxon>
    </lineage>
</organism>
<evidence type="ECO:0000259" key="7">
    <source>
        <dbReference type="Pfam" id="PF01171"/>
    </source>
</evidence>
<name>A0A4Y9EKR9_9SPHN</name>
<comment type="domain">
    <text evidence="6">The N-terminal region contains the highly conserved SGGXDS motif, predicted to be a P-loop motif involved in ATP binding.</text>
</comment>
<dbReference type="RefSeq" id="WP_135246867.1">
    <property type="nucleotide sequence ID" value="NZ_SIHO01000003.1"/>
</dbReference>
<dbReference type="InterPro" id="IPR012094">
    <property type="entry name" value="tRNA_Ile_lys_synt"/>
</dbReference>